<keyword evidence="1" id="KW-0378">Hydrolase</keyword>
<sequence>MFLGPELWRHMNRCSSKPGDNDHHGRKRVLGLVALVKSACCSTDDGMLKMLSCMHDDEISNVVRNDSCLLRFAESLYSKHGHDASKHDYIHQKTRQLGRFLQTLRRKTSIQTLEDAIKPNNFMKVIEAVKETSGFEKDKNSYKTPSLALKIGHSLLKISDIIRCHALMAGDEDLVKSSEAFQKLSGKMVRVYFTLCSEYYE</sequence>
<dbReference type="Proteomes" id="UP000830375">
    <property type="component" value="Unassembled WGS sequence"/>
</dbReference>
<accession>A0ABQ8L5J7</accession>
<reference evidence="1 2" key="1">
    <citation type="submission" date="2022-01" db="EMBL/GenBank/DDBJ databases">
        <title>A high-quality chromosome-level genome assembly of rohu carp, Labeo rohita.</title>
        <authorList>
            <person name="Arick M.A. II"/>
            <person name="Hsu C.-Y."/>
            <person name="Magbanua Z."/>
            <person name="Pechanova O."/>
            <person name="Grover C."/>
            <person name="Miller E."/>
            <person name="Thrash A."/>
            <person name="Ezzel L."/>
            <person name="Alam S."/>
            <person name="Benzie J."/>
            <person name="Hamilton M."/>
            <person name="Karsi A."/>
            <person name="Lawrence M.L."/>
            <person name="Peterson D.G."/>
        </authorList>
    </citation>
    <scope>NUCLEOTIDE SEQUENCE [LARGE SCALE GENOMIC DNA]</scope>
    <source>
        <strain evidence="2">BAU-BD-2019</strain>
        <tissue evidence="1">Blood</tissue>
    </source>
</reference>
<comment type="caution">
    <text evidence="1">The sequence shown here is derived from an EMBL/GenBank/DDBJ whole genome shotgun (WGS) entry which is preliminary data.</text>
</comment>
<proteinExistence type="predicted"/>
<dbReference type="GO" id="GO:0016787">
    <property type="term" value="F:hydrolase activity"/>
    <property type="evidence" value="ECO:0007669"/>
    <property type="project" value="UniProtKB-KW"/>
</dbReference>
<protein>
    <submittedName>
        <fullName evidence="1">Nudix hydrolase 5</fullName>
    </submittedName>
</protein>
<name>A0ABQ8L5J7_LABRO</name>
<keyword evidence="2" id="KW-1185">Reference proteome</keyword>
<evidence type="ECO:0000313" key="1">
    <source>
        <dbReference type="EMBL" id="KAI2645980.1"/>
    </source>
</evidence>
<dbReference type="EMBL" id="JACTAM010002123">
    <property type="protein sequence ID" value="KAI2645980.1"/>
    <property type="molecule type" value="Genomic_DNA"/>
</dbReference>
<dbReference type="PANTHER" id="PTHR33480">
    <property type="entry name" value="SET DOMAIN-CONTAINING PROTEIN-RELATED"/>
    <property type="match status" value="1"/>
</dbReference>
<evidence type="ECO:0000313" key="2">
    <source>
        <dbReference type="Proteomes" id="UP000830375"/>
    </source>
</evidence>
<organism evidence="1 2">
    <name type="scientific">Labeo rohita</name>
    <name type="common">Indian major carp</name>
    <name type="synonym">Cyprinus rohita</name>
    <dbReference type="NCBI Taxonomy" id="84645"/>
    <lineage>
        <taxon>Eukaryota</taxon>
        <taxon>Metazoa</taxon>
        <taxon>Chordata</taxon>
        <taxon>Craniata</taxon>
        <taxon>Vertebrata</taxon>
        <taxon>Euteleostomi</taxon>
        <taxon>Actinopterygii</taxon>
        <taxon>Neopterygii</taxon>
        <taxon>Teleostei</taxon>
        <taxon>Ostariophysi</taxon>
        <taxon>Cypriniformes</taxon>
        <taxon>Cyprinidae</taxon>
        <taxon>Labeoninae</taxon>
        <taxon>Labeonini</taxon>
        <taxon>Labeo</taxon>
    </lineage>
</organism>
<gene>
    <name evidence="1" type="ORF">H4Q32_025345</name>
</gene>
<dbReference type="PANTHER" id="PTHR33480:SF5">
    <property type="entry name" value="SI:DKEY-51D8.9"/>
    <property type="match status" value="1"/>
</dbReference>